<comment type="caution">
    <text evidence="2">The sequence shown here is derived from an EMBL/GenBank/DDBJ whole genome shotgun (WGS) entry which is preliminary data.</text>
</comment>
<proteinExistence type="predicted"/>
<accession>A0A5N6KY51</accession>
<evidence type="ECO:0000259" key="1">
    <source>
        <dbReference type="Pfam" id="PF24476"/>
    </source>
</evidence>
<keyword evidence="3" id="KW-1185">Reference proteome</keyword>
<evidence type="ECO:0000313" key="2">
    <source>
        <dbReference type="EMBL" id="KAB8356648.1"/>
    </source>
</evidence>
<dbReference type="Proteomes" id="UP000327013">
    <property type="component" value="Unassembled WGS sequence"/>
</dbReference>
<protein>
    <recommendedName>
        <fullName evidence="1">DUF7580 domain-containing protein</fullName>
    </recommendedName>
</protein>
<dbReference type="EMBL" id="VIBQ01000016">
    <property type="protein sequence ID" value="KAB8356648.1"/>
    <property type="molecule type" value="Genomic_DNA"/>
</dbReference>
<dbReference type="InterPro" id="IPR056002">
    <property type="entry name" value="DUF7580"/>
</dbReference>
<dbReference type="PANTHER" id="PTHR35186">
    <property type="entry name" value="ANK_REP_REGION DOMAIN-CONTAINING PROTEIN"/>
    <property type="match status" value="1"/>
</dbReference>
<organism evidence="2 3">
    <name type="scientific">Carpinus fangiana</name>
    <dbReference type="NCBI Taxonomy" id="176857"/>
    <lineage>
        <taxon>Eukaryota</taxon>
        <taxon>Viridiplantae</taxon>
        <taxon>Streptophyta</taxon>
        <taxon>Embryophyta</taxon>
        <taxon>Tracheophyta</taxon>
        <taxon>Spermatophyta</taxon>
        <taxon>Magnoliopsida</taxon>
        <taxon>eudicotyledons</taxon>
        <taxon>Gunneridae</taxon>
        <taxon>Pentapetalae</taxon>
        <taxon>rosids</taxon>
        <taxon>fabids</taxon>
        <taxon>Fagales</taxon>
        <taxon>Betulaceae</taxon>
        <taxon>Carpinus</taxon>
    </lineage>
</organism>
<dbReference type="OrthoDB" id="3565018at2759"/>
<reference evidence="2 3" key="1">
    <citation type="submission" date="2019-06" db="EMBL/GenBank/DDBJ databases">
        <title>A chromosomal-level reference genome of Carpinus fangiana (Coryloideae, Betulaceae).</title>
        <authorList>
            <person name="Yang X."/>
            <person name="Wang Z."/>
            <person name="Zhang L."/>
            <person name="Hao G."/>
            <person name="Liu J."/>
            <person name="Yang Y."/>
        </authorList>
    </citation>
    <scope>NUCLEOTIDE SEQUENCE [LARGE SCALE GENOMIC DNA]</scope>
    <source>
        <strain evidence="2">Cfa_2016G</strain>
        <tissue evidence="2">Leaf</tissue>
    </source>
</reference>
<dbReference type="AlphaFoldDB" id="A0A5N6KY51"/>
<feature type="domain" description="DUF7580" evidence="1">
    <location>
        <begin position="79"/>
        <end position="394"/>
    </location>
</feature>
<dbReference type="Pfam" id="PF24476">
    <property type="entry name" value="DUF7580"/>
    <property type="match status" value="1"/>
</dbReference>
<sequence>MCAKLEAFIQGRKDNTSTSTLRERIRFWRKEEKRAKKVKKLEEQNKKLERLLQRCCSPQISTMTLVQIPKGWQASIDKIQSLGRILYNALLKCWACNCGIRHEARFSLKSIDHSVVVAEVVEGNFDFLVRTGSSLGGTHHWHEGNILVRPKSSIPAQQQEALLKICEATQTIPGGMRLSLLIEDLQGTPKPWKLRPQPRRLKFTHAKPSVSLTELLKASMVEAAEFKKELALTVALSLLGLEEGTWLSHGWTKQNISFFHTADNKLDYGRPFFSTSFDHVPATLSEERCSGHRNPRILDLGILLLEIELGRPLESYRAEIERYSEDSNPYSDFGVADHVAERKLIGSSVDYREAVQACLRTPWVPGDQEVSLSDPRVRAGLYADVILKLKNEVEYMLRRTF</sequence>
<name>A0A5N6KY51_9ROSI</name>
<evidence type="ECO:0000313" key="3">
    <source>
        <dbReference type="Proteomes" id="UP000327013"/>
    </source>
</evidence>
<gene>
    <name evidence="2" type="ORF">FH972_024225</name>
</gene>
<dbReference type="PANTHER" id="PTHR35186:SF4">
    <property type="entry name" value="PRION-INHIBITION AND PROPAGATION HELO DOMAIN-CONTAINING PROTEIN"/>
    <property type="match status" value="1"/>
</dbReference>